<accession>A0A2G6MQQ0</accession>
<gene>
    <name evidence="1" type="ORF">CSA25_05290</name>
</gene>
<evidence type="ECO:0000313" key="1">
    <source>
        <dbReference type="EMBL" id="PIE62428.1"/>
    </source>
</evidence>
<comment type="caution">
    <text evidence="1">The sequence shown here is derived from an EMBL/GenBank/DDBJ whole genome shotgun (WGS) entry which is preliminary data.</text>
</comment>
<reference evidence="1 2" key="1">
    <citation type="submission" date="2017-10" db="EMBL/GenBank/DDBJ databases">
        <title>Novel microbial diversity and functional potential in the marine mammal oral microbiome.</title>
        <authorList>
            <person name="Dudek N.K."/>
            <person name="Sun C.L."/>
            <person name="Burstein D."/>
            <person name="Kantor R.S."/>
            <person name="Aliaga Goltsman D.S."/>
            <person name="Bik E.M."/>
            <person name="Thomas B.C."/>
            <person name="Banfield J.F."/>
            <person name="Relman D.A."/>
        </authorList>
    </citation>
    <scope>NUCLEOTIDE SEQUENCE [LARGE SCALE GENOMIC DNA]</scope>
    <source>
        <strain evidence="1">DOLJORAL78_47_202</strain>
    </source>
</reference>
<dbReference type="EMBL" id="PDTI01000045">
    <property type="protein sequence ID" value="PIE62428.1"/>
    <property type="molecule type" value="Genomic_DNA"/>
</dbReference>
<dbReference type="AlphaFoldDB" id="A0A2G6MQQ0"/>
<evidence type="ECO:0000313" key="2">
    <source>
        <dbReference type="Proteomes" id="UP000231203"/>
    </source>
</evidence>
<dbReference type="InterPro" id="IPR038156">
    <property type="entry name" value="PCS_N_sf"/>
</dbReference>
<name>A0A2G6MQQ0_9BACT</name>
<protein>
    <submittedName>
        <fullName evidence="1">Phytochelatin synthase</fullName>
    </submittedName>
</protein>
<dbReference type="Gene3D" id="3.90.70.30">
    <property type="entry name" value="Phytochelatin synthase, N-terminal domain"/>
    <property type="match status" value="1"/>
</dbReference>
<organism evidence="1 2">
    <name type="scientific">Desulfobacter postgatei</name>
    <dbReference type="NCBI Taxonomy" id="2293"/>
    <lineage>
        <taxon>Bacteria</taxon>
        <taxon>Pseudomonadati</taxon>
        <taxon>Thermodesulfobacteriota</taxon>
        <taxon>Desulfobacteria</taxon>
        <taxon>Desulfobacterales</taxon>
        <taxon>Desulfobacteraceae</taxon>
        <taxon>Desulfobacter</taxon>
    </lineage>
</organism>
<sequence>MMNFFRICIVRTYLIIRYLFHWMTRTGSFGPGQARYNTRPFKPSSERQRLQTALFRHHVKQFHESSCSVATVVCLVNVLRERYKCPGPTVTQQAILEKVKTAHWKERMEPDGYQGRRGLPLGVLTAVVKDSLITYNLPFKMVEMIQGDLNQDSAGLRGQLLGHLENFQFRDNCLIIAHFDQGCFVKELNIPHISPVAGFDPSTGLVSILDVDPEQKLGYEISFNRFCKGISTRYAGVFRPFGYDRGGVVVVHLI</sequence>
<dbReference type="InterPro" id="IPR038765">
    <property type="entry name" value="Papain-like_cys_pep_sf"/>
</dbReference>
<dbReference type="SUPFAM" id="SSF54001">
    <property type="entry name" value="Cysteine proteinases"/>
    <property type="match status" value="1"/>
</dbReference>
<dbReference type="Proteomes" id="UP000231203">
    <property type="component" value="Unassembled WGS sequence"/>
</dbReference>
<proteinExistence type="predicted"/>